<dbReference type="AlphaFoldDB" id="A0A929KTE7"/>
<protein>
    <submittedName>
        <fullName evidence="2">Phosphohydrolase</fullName>
    </submittedName>
</protein>
<dbReference type="Gene3D" id="1.10.3210.10">
    <property type="entry name" value="Hypothetical protein af1432"/>
    <property type="match status" value="1"/>
</dbReference>
<gene>
    <name evidence="2" type="ORF">IRJ16_04965</name>
</gene>
<dbReference type="InterPro" id="IPR003607">
    <property type="entry name" value="HD/PDEase_dom"/>
</dbReference>
<evidence type="ECO:0000313" key="3">
    <source>
        <dbReference type="Proteomes" id="UP000622475"/>
    </source>
</evidence>
<dbReference type="InterPro" id="IPR006674">
    <property type="entry name" value="HD_domain"/>
</dbReference>
<dbReference type="EMBL" id="JADFFL010000002">
    <property type="protein sequence ID" value="MBE9661226.1"/>
    <property type="molecule type" value="Genomic_DNA"/>
</dbReference>
<name>A0A929KTE7_9SPHI</name>
<reference evidence="2" key="1">
    <citation type="submission" date="2020-10" db="EMBL/GenBank/DDBJ databases">
        <title>Mucilaginibacter mali sp. nov., isolated from rhizosphere soil of apple orchard.</title>
        <authorList>
            <person name="Lee J.-S."/>
            <person name="Kim H.S."/>
            <person name="Kim J.-S."/>
        </authorList>
    </citation>
    <scope>NUCLEOTIDE SEQUENCE</scope>
    <source>
        <strain evidence="2">KCTC 22746</strain>
    </source>
</reference>
<dbReference type="Proteomes" id="UP000622475">
    <property type="component" value="Unassembled WGS sequence"/>
</dbReference>
<dbReference type="CDD" id="cd00077">
    <property type="entry name" value="HDc"/>
    <property type="match status" value="1"/>
</dbReference>
<evidence type="ECO:0000259" key="1">
    <source>
        <dbReference type="Pfam" id="PF01966"/>
    </source>
</evidence>
<evidence type="ECO:0000313" key="2">
    <source>
        <dbReference type="EMBL" id="MBE9661226.1"/>
    </source>
</evidence>
<keyword evidence="3" id="KW-1185">Reference proteome</keyword>
<dbReference type="Pfam" id="PF01966">
    <property type="entry name" value="HD"/>
    <property type="match status" value="1"/>
</dbReference>
<dbReference type="SUPFAM" id="SSF109604">
    <property type="entry name" value="HD-domain/PDEase-like"/>
    <property type="match status" value="1"/>
</dbReference>
<feature type="domain" description="HD" evidence="1">
    <location>
        <begin position="28"/>
        <end position="122"/>
    </location>
</feature>
<proteinExistence type="predicted"/>
<sequence>MQFKKAGKYIMTKLSKELPRHLSYHSVEHIQDVYNAAEQIGAQEGVGQHDMKLLLTAAWYHDAGFLKGAKDHEEESCRIAQETLPAYGYTEADIEKISGMIMATKIPQSPKNHLEEILADADLDYLGRDDFFTIGDKLFNELSVFGFINTDDEWNALQVRFLENHHYFTASAINSRHQKKEAHLQQVKDKLNK</sequence>
<accession>A0A929KTE7</accession>
<dbReference type="RefSeq" id="WP_194110428.1">
    <property type="nucleotide sequence ID" value="NZ_JADFFL010000002.1"/>
</dbReference>
<comment type="caution">
    <text evidence="2">The sequence shown here is derived from an EMBL/GenBank/DDBJ whole genome shotgun (WGS) entry which is preliminary data.</text>
</comment>
<organism evidence="2 3">
    <name type="scientific">Mucilaginibacter myungsuensis</name>
    <dbReference type="NCBI Taxonomy" id="649104"/>
    <lineage>
        <taxon>Bacteria</taxon>
        <taxon>Pseudomonadati</taxon>
        <taxon>Bacteroidota</taxon>
        <taxon>Sphingobacteriia</taxon>
        <taxon>Sphingobacteriales</taxon>
        <taxon>Sphingobacteriaceae</taxon>
        <taxon>Mucilaginibacter</taxon>
    </lineage>
</organism>